<dbReference type="EMBL" id="CADCTF010000053">
    <property type="protein sequence ID" value="CAA9227417.1"/>
    <property type="molecule type" value="Genomic_DNA"/>
</dbReference>
<reference evidence="2" key="1">
    <citation type="submission" date="2020-02" db="EMBL/GenBank/DDBJ databases">
        <authorList>
            <person name="Meier V. D."/>
        </authorList>
    </citation>
    <scope>NUCLEOTIDE SEQUENCE</scope>
    <source>
        <strain evidence="2">AVDCRST_MAG50</strain>
    </source>
</reference>
<sequence length="205" mass="20342">MAQTTASRTGLGAAIRAISRIRVVTGGLALLLAWVLASVALDEPGQFDGLVRAAGYGGVAATAIGVVTAAAHWSVVAAAALGVALATTWYGGVVSGSVRVALFGIGLLLLAELIGWSAEAREETFPDSGWQPRAVVLLLLIGGCLVASGLVLGILSMPVPEDLVLAAIGIGAVVLVVGTLLTRSQAAATAVAPRGGSAETDPPEA</sequence>
<dbReference type="AlphaFoldDB" id="A0A6J4HM78"/>
<evidence type="ECO:0000256" key="1">
    <source>
        <dbReference type="SAM" id="Phobius"/>
    </source>
</evidence>
<evidence type="ECO:0000313" key="2">
    <source>
        <dbReference type="EMBL" id="CAA9227417.1"/>
    </source>
</evidence>
<feature type="transmembrane region" description="Helical" evidence="1">
    <location>
        <begin position="98"/>
        <end position="116"/>
    </location>
</feature>
<organism evidence="2">
    <name type="scientific">uncultured Acidimicrobiales bacterium</name>
    <dbReference type="NCBI Taxonomy" id="310071"/>
    <lineage>
        <taxon>Bacteria</taxon>
        <taxon>Bacillati</taxon>
        <taxon>Actinomycetota</taxon>
        <taxon>Acidimicrobiia</taxon>
        <taxon>Acidimicrobiales</taxon>
        <taxon>environmental samples</taxon>
    </lineage>
</organism>
<name>A0A6J4HM78_9ACTN</name>
<feature type="transmembrane region" description="Helical" evidence="1">
    <location>
        <begin position="53"/>
        <end position="86"/>
    </location>
</feature>
<keyword evidence="1" id="KW-1133">Transmembrane helix</keyword>
<feature type="transmembrane region" description="Helical" evidence="1">
    <location>
        <begin position="163"/>
        <end position="181"/>
    </location>
</feature>
<keyword evidence="1" id="KW-0812">Transmembrane</keyword>
<gene>
    <name evidence="2" type="ORF">AVDCRST_MAG50-1580</name>
</gene>
<keyword evidence="1" id="KW-0472">Membrane</keyword>
<protein>
    <submittedName>
        <fullName evidence="2">Uncharacterized protein</fullName>
    </submittedName>
</protein>
<proteinExistence type="predicted"/>
<feature type="transmembrane region" description="Helical" evidence="1">
    <location>
        <begin position="21"/>
        <end position="41"/>
    </location>
</feature>
<feature type="transmembrane region" description="Helical" evidence="1">
    <location>
        <begin position="136"/>
        <end position="156"/>
    </location>
</feature>
<accession>A0A6J4HM78</accession>